<dbReference type="PROSITE" id="PS01124">
    <property type="entry name" value="HTH_ARAC_FAMILY_2"/>
    <property type="match status" value="1"/>
</dbReference>
<evidence type="ECO:0000313" key="6">
    <source>
        <dbReference type="EMBL" id="NGZ74450.1"/>
    </source>
</evidence>
<gene>
    <name evidence="6" type="ORF">GYN08_03905</name>
</gene>
<keyword evidence="1" id="KW-0805">Transcription regulation</keyword>
<name>A0ABX0F1T2_9BACL</name>
<evidence type="ECO:0000256" key="3">
    <source>
        <dbReference type="ARBA" id="ARBA00023163"/>
    </source>
</evidence>
<evidence type="ECO:0000256" key="1">
    <source>
        <dbReference type="ARBA" id="ARBA00023015"/>
    </source>
</evidence>
<evidence type="ECO:0000313" key="7">
    <source>
        <dbReference type="Proteomes" id="UP000800303"/>
    </source>
</evidence>
<feature type="region of interest" description="Disordered" evidence="4">
    <location>
        <begin position="110"/>
        <end position="138"/>
    </location>
</feature>
<proteinExistence type="predicted"/>
<comment type="caution">
    <text evidence="6">The sequence shown here is derived from an EMBL/GenBank/DDBJ whole genome shotgun (WGS) entry which is preliminary data.</text>
</comment>
<feature type="compositionally biased region" description="Polar residues" evidence="4">
    <location>
        <begin position="123"/>
        <end position="133"/>
    </location>
</feature>
<dbReference type="PANTHER" id="PTHR43280">
    <property type="entry name" value="ARAC-FAMILY TRANSCRIPTIONAL REGULATOR"/>
    <property type="match status" value="1"/>
</dbReference>
<feature type="domain" description="HTH araC/xylS-type" evidence="5">
    <location>
        <begin position="201"/>
        <end position="299"/>
    </location>
</feature>
<dbReference type="Pfam" id="PF02311">
    <property type="entry name" value="AraC_binding"/>
    <property type="match status" value="1"/>
</dbReference>
<dbReference type="Gene3D" id="1.10.10.60">
    <property type="entry name" value="Homeodomain-like"/>
    <property type="match status" value="2"/>
</dbReference>
<dbReference type="SUPFAM" id="SSF51215">
    <property type="entry name" value="Regulatory protein AraC"/>
    <property type="match status" value="1"/>
</dbReference>
<keyword evidence="3" id="KW-0804">Transcription</keyword>
<dbReference type="RefSeq" id="WP_166272666.1">
    <property type="nucleotide sequence ID" value="NZ_JAAFGS010000001.1"/>
</dbReference>
<dbReference type="SMART" id="SM00342">
    <property type="entry name" value="HTH_ARAC"/>
    <property type="match status" value="1"/>
</dbReference>
<dbReference type="Gene3D" id="2.60.120.10">
    <property type="entry name" value="Jelly Rolls"/>
    <property type="match status" value="1"/>
</dbReference>
<dbReference type="SUPFAM" id="SSF46689">
    <property type="entry name" value="Homeodomain-like"/>
    <property type="match status" value="1"/>
</dbReference>
<dbReference type="Pfam" id="PF12833">
    <property type="entry name" value="HTH_18"/>
    <property type="match status" value="1"/>
</dbReference>
<dbReference type="EMBL" id="JAAFGS010000001">
    <property type="protein sequence ID" value="NGZ74450.1"/>
    <property type="molecule type" value="Genomic_DNA"/>
</dbReference>
<dbReference type="InterPro" id="IPR014710">
    <property type="entry name" value="RmlC-like_jellyroll"/>
</dbReference>
<keyword evidence="2" id="KW-0238">DNA-binding</keyword>
<dbReference type="InterPro" id="IPR018060">
    <property type="entry name" value="HTH_AraC"/>
</dbReference>
<keyword evidence="7" id="KW-1185">Reference proteome</keyword>
<accession>A0ABX0F1T2</accession>
<dbReference type="InterPro" id="IPR018062">
    <property type="entry name" value="HTH_AraC-typ_CS"/>
</dbReference>
<evidence type="ECO:0000256" key="4">
    <source>
        <dbReference type="SAM" id="MobiDB-lite"/>
    </source>
</evidence>
<dbReference type="InterPro" id="IPR020449">
    <property type="entry name" value="Tscrpt_reg_AraC-type_HTH"/>
</dbReference>
<organism evidence="6 7">
    <name type="scientific">Saccharibacillus alkalitolerans</name>
    <dbReference type="NCBI Taxonomy" id="2705290"/>
    <lineage>
        <taxon>Bacteria</taxon>
        <taxon>Bacillati</taxon>
        <taxon>Bacillota</taxon>
        <taxon>Bacilli</taxon>
        <taxon>Bacillales</taxon>
        <taxon>Paenibacillaceae</taxon>
        <taxon>Saccharibacillus</taxon>
    </lineage>
</organism>
<evidence type="ECO:0000256" key="2">
    <source>
        <dbReference type="ARBA" id="ARBA00023125"/>
    </source>
</evidence>
<dbReference type="InterPro" id="IPR037923">
    <property type="entry name" value="HTH-like"/>
</dbReference>
<reference evidence="6 7" key="1">
    <citation type="submission" date="2020-01" db="EMBL/GenBank/DDBJ databases">
        <title>Polyphasic characterisation and genomic insights into a novel alkali tolerant bacterium VR-M41.</title>
        <authorList>
            <person name="Vemuluri V.R."/>
        </authorList>
    </citation>
    <scope>NUCLEOTIDE SEQUENCE [LARGE SCALE GENOMIC DNA]</scope>
    <source>
        <strain evidence="6 7">VR-M41</strain>
    </source>
</reference>
<evidence type="ECO:0000259" key="5">
    <source>
        <dbReference type="PROSITE" id="PS01124"/>
    </source>
</evidence>
<dbReference type="PANTHER" id="PTHR43280:SF30">
    <property type="entry name" value="MMSAB OPERON REGULATORY PROTEIN"/>
    <property type="match status" value="1"/>
</dbReference>
<dbReference type="PRINTS" id="PR00032">
    <property type="entry name" value="HTHARAC"/>
</dbReference>
<dbReference type="Proteomes" id="UP000800303">
    <property type="component" value="Unassembled WGS sequence"/>
</dbReference>
<protein>
    <submittedName>
        <fullName evidence="6">AraC family transcriptional regulator</fullName>
    </submittedName>
</protein>
<dbReference type="InterPro" id="IPR003313">
    <property type="entry name" value="AraC-bd"/>
</dbReference>
<dbReference type="PROSITE" id="PS00041">
    <property type="entry name" value="HTH_ARAC_FAMILY_1"/>
    <property type="match status" value="1"/>
</dbReference>
<dbReference type="InterPro" id="IPR009057">
    <property type="entry name" value="Homeodomain-like_sf"/>
</dbReference>
<sequence>MKSERWENRPEGGESMQVLELDIPPFPQIAAIGHGVWKRGMKHASRVFEAHDLIFCASGALYIEEEGERYEIGEGEMLVLEANRRHAGYRPSENDTEVYWIHFRHEGAGQRESEALSPGQPLSPRTSQETEPSPGTVAIPKFGPVDLPALRPLLHDMLRLYEKLTLARSYELNVAFGRLLLELQKGLAVSPARSRADRLGEEAAAYLERGLQLPFDSARMERDLHYHFDYLSRCLKQHTGMSPLAYRHHLQIERAKRLLIHSDDTLAEIGEQCGFQGANYFARLFKRETAMTPGAYRKKYRVFLT</sequence>